<proteinExistence type="predicted"/>
<keyword evidence="1" id="KW-0805">Transcription regulation</keyword>
<dbReference type="InterPro" id="IPR018060">
    <property type="entry name" value="HTH_AraC"/>
</dbReference>
<evidence type="ECO:0000256" key="2">
    <source>
        <dbReference type="ARBA" id="ARBA00023125"/>
    </source>
</evidence>
<dbReference type="AlphaFoldDB" id="A0A0L7TB58"/>
<evidence type="ECO:0000256" key="4">
    <source>
        <dbReference type="SAM" id="Phobius"/>
    </source>
</evidence>
<evidence type="ECO:0000313" key="9">
    <source>
        <dbReference type="Proteomes" id="UP000037088"/>
    </source>
</evidence>
<feature type="transmembrane region" description="Helical" evidence="4">
    <location>
        <begin position="29"/>
        <end position="46"/>
    </location>
</feature>
<keyword evidence="4" id="KW-0472">Membrane</keyword>
<organism evidence="7 9">
    <name type="scientific">Winslowiella iniecta</name>
    <dbReference type="NCBI Taxonomy" id="1560201"/>
    <lineage>
        <taxon>Bacteria</taxon>
        <taxon>Pseudomonadati</taxon>
        <taxon>Pseudomonadota</taxon>
        <taxon>Gammaproteobacteria</taxon>
        <taxon>Enterobacterales</taxon>
        <taxon>Erwiniaceae</taxon>
        <taxon>Winslowiella</taxon>
    </lineage>
</organism>
<feature type="transmembrane region" description="Helical" evidence="4">
    <location>
        <begin position="6"/>
        <end position="22"/>
    </location>
</feature>
<dbReference type="PROSITE" id="PS01124">
    <property type="entry name" value="HTH_ARAC_FAMILY_2"/>
    <property type="match status" value="1"/>
</dbReference>
<dbReference type="PANTHER" id="PTHR43280:SF29">
    <property type="entry name" value="ARAC-FAMILY TRANSCRIPTIONAL REGULATOR"/>
    <property type="match status" value="1"/>
</dbReference>
<accession>A0A0L7TB58</accession>
<feature type="domain" description="HTH araC/xylS-type" evidence="5">
    <location>
        <begin position="217"/>
        <end position="322"/>
    </location>
</feature>
<keyword evidence="4" id="KW-1133">Transmembrane helix</keyword>
<evidence type="ECO:0000313" key="7">
    <source>
        <dbReference type="EMBL" id="KOC92598.1"/>
    </source>
</evidence>
<dbReference type="STRING" id="1560201.NG42_02290"/>
<dbReference type="SMART" id="SM00342">
    <property type="entry name" value="HTH_ARAC"/>
    <property type="match status" value="1"/>
</dbReference>
<dbReference type="EMBL" id="JRXF01000033">
    <property type="protein sequence ID" value="KOC89886.1"/>
    <property type="molecule type" value="Genomic_DNA"/>
</dbReference>
<dbReference type="Gene3D" id="1.10.10.60">
    <property type="entry name" value="Homeodomain-like"/>
    <property type="match status" value="1"/>
</dbReference>
<dbReference type="Proteomes" id="UP000037088">
    <property type="component" value="Unassembled WGS sequence"/>
</dbReference>
<dbReference type="InterPro" id="IPR009057">
    <property type="entry name" value="Homeodomain-like_sf"/>
</dbReference>
<dbReference type="Proteomes" id="UP000036851">
    <property type="component" value="Unassembled WGS sequence"/>
</dbReference>
<feature type="transmembrane region" description="Helical" evidence="4">
    <location>
        <begin position="84"/>
        <end position="101"/>
    </location>
</feature>
<reference evidence="8 9" key="1">
    <citation type="journal article" date="2015" name="Int. J. Syst. Evol. Microbiol.">
        <title>Erwinia iniecta sp. nov., isolated from Russian wheat aphids (Diuraphis noxia).</title>
        <authorList>
            <person name="Campillo T."/>
            <person name="Luna E."/>
            <person name="Portier P."/>
            <person name="Fischer-Le Saux M."/>
            <person name="Lapitan N."/>
            <person name="Tisserat N.A."/>
            <person name="Leach J.E."/>
        </authorList>
    </citation>
    <scope>NUCLEOTIDE SEQUENCE [LARGE SCALE GENOMIC DNA]</scope>
    <source>
        <strain evidence="7 9">B120</strain>
        <strain evidence="6 8">B149</strain>
    </source>
</reference>
<evidence type="ECO:0000256" key="3">
    <source>
        <dbReference type="ARBA" id="ARBA00023163"/>
    </source>
</evidence>
<feature type="transmembrane region" description="Helical" evidence="4">
    <location>
        <begin position="173"/>
        <end position="196"/>
    </location>
</feature>
<evidence type="ECO:0000313" key="8">
    <source>
        <dbReference type="Proteomes" id="UP000036851"/>
    </source>
</evidence>
<name>A0A0L7TB58_9GAMM</name>
<dbReference type="PATRIC" id="fig|1560201.3.peg.489"/>
<protein>
    <recommendedName>
        <fullName evidence="5">HTH araC/xylS-type domain-containing protein</fullName>
    </recommendedName>
</protein>
<keyword evidence="3" id="KW-0804">Transcription</keyword>
<dbReference type="GO" id="GO:0043565">
    <property type="term" value="F:sequence-specific DNA binding"/>
    <property type="evidence" value="ECO:0007669"/>
    <property type="project" value="InterPro"/>
</dbReference>
<evidence type="ECO:0000313" key="6">
    <source>
        <dbReference type="EMBL" id="KOC89886.1"/>
    </source>
</evidence>
<gene>
    <name evidence="7" type="ORF">NG42_02290</name>
    <name evidence="6" type="ORF">NG43_18130</name>
</gene>
<sequence length="330" mass="36446">MLIPFNFVLSFCFMLLLLRMLLRDGNSRWFSALLTLCLVHYLFAGLKQLYPLLFISSLLPVTATALPLLCWLALRQASGQRAPLSGLLIPVGMMVWCVWLWPQGIDGLLLVSWLACGGAMLFRLRAGEAIFSAPLLRRIGITLLSWRLMAVMLIFTALLDLAITTAISFSGDIVVRSLLFAGQIILCLFIAMALVLTPVGASTAPDISVRTADESDAQVLQTVEQVMRDTALYRDSGLNLAMLARKSGIPARKVSAAINLLRQQSVSQYVNQWRISEACQQLRQGSRPVIDIMEAVGFVTKSNFNREFLRITGQTPSQWRSGHSDQAGLS</sequence>
<keyword evidence="2" id="KW-0238">DNA-binding</keyword>
<comment type="caution">
    <text evidence="7">The sequence shown here is derived from an EMBL/GenBank/DDBJ whole genome shotgun (WGS) entry which is preliminary data.</text>
</comment>
<evidence type="ECO:0000259" key="5">
    <source>
        <dbReference type="PROSITE" id="PS01124"/>
    </source>
</evidence>
<dbReference type="SUPFAM" id="SSF46689">
    <property type="entry name" value="Homeodomain-like"/>
    <property type="match status" value="1"/>
</dbReference>
<dbReference type="PANTHER" id="PTHR43280">
    <property type="entry name" value="ARAC-FAMILY TRANSCRIPTIONAL REGULATOR"/>
    <property type="match status" value="1"/>
</dbReference>
<dbReference type="Pfam" id="PF12833">
    <property type="entry name" value="HTH_18"/>
    <property type="match status" value="1"/>
</dbReference>
<dbReference type="EMBL" id="JRXE01000002">
    <property type="protein sequence ID" value="KOC92598.1"/>
    <property type="molecule type" value="Genomic_DNA"/>
</dbReference>
<dbReference type="GO" id="GO:0003700">
    <property type="term" value="F:DNA-binding transcription factor activity"/>
    <property type="evidence" value="ECO:0007669"/>
    <property type="project" value="InterPro"/>
</dbReference>
<feature type="transmembrane region" description="Helical" evidence="4">
    <location>
        <begin position="107"/>
        <end position="124"/>
    </location>
</feature>
<feature type="transmembrane region" description="Helical" evidence="4">
    <location>
        <begin position="144"/>
        <end position="167"/>
    </location>
</feature>
<keyword evidence="4" id="KW-0812">Transmembrane</keyword>
<keyword evidence="9" id="KW-1185">Reference proteome</keyword>
<evidence type="ECO:0000256" key="1">
    <source>
        <dbReference type="ARBA" id="ARBA00023015"/>
    </source>
</evidence>
<feature type="transmembrane region" description="Helical" evidence="4">
    <location>
        <begin position="52"/>
        <end position="72"/>
    </location>
</feature>